<feature type="signal peptide" evidence="1">
    <location>
        <begin position="1"/>
        <end position="28"/>
    </location>
</feature>
<dbReference type="AlphaFoldDB" id="A0A835Q5H7"/>
<reference evidence="2 3" key="1">
    <citation type="journal article" date="2020" name="Nat. Food">
        <title>A phased Vanilla planifolia genome enables genetic improvement of flavour and production.</title>
        <authorList>
            <person name="Hasing T."/>
            <person name="Tang H."/>
            <person name="Brym M."/>
            <person name="Khazi F."/>
            <person name="Huang T."/>
            <person name="Chambers A.H."/>
        </authorList>
    </citation>
    <scope>NUCLEOTIDE SEQUENCE [LARGE SCALE GENOMIC DNA]</scope>
    <source>
        <tissue evidence="2">Leaf</tissue>
    </source>
</reference>
<comment type="caution">
    <text evidence="2">The sequence shown here is derived from an EMBL/GenBank/DDBJ whole genome shotgun (WGS) entry which is preliminary data.</text>
</comment>
<name>A0A835Q5H7_VANPL</name>
<dbReference type="Proteomes" id="UP000636800">
    <property type="component" value="Unassembled WGS sequence"/>
</dbReference>
<accession>A0A835Q5H7</accession>
<proteinExistence type="predicted"/>
<protein>
    <submittedName>
        <fullName evidence="2">Uncharacterized protein</fullName>
    </submittedName>
</protein>
<evidence type="ECO:0000313" key="3">
    <source>
        <dbReference type="Proteomes" id="UP000636800"/>
    </source>
</evidence>
<keyword evidence="1" id="KW-0732">Signal</keyword>
<evidence type="ECO:0000256" key="1">
    <source>
        <dbReference type="SAM" id="SignalP"/>
    </source>
</evidence>
<dbReference type="EMBL" id="JADCNL010000009">
    <property type="protein sequence ID" value="KAG0466730.1"/>
    <property type="molecule type" value="Genomic_DNA"/>
</dbReference>
<gene>
    <name evidence="2" type="ORF">HPP92_018310</name>
</gene>
<organism evidence="2 3">
    <name type="scientific">Vanilla planifolia</name>
    <name type="common">Vanilla</name>
    <dbReference type="NCBI Taxonomy" id="51239"/>
    <lineage>
        <taxon>Eukaryota</taxon>
        <taxon>Viridiplantae</taxon>
        <taxon>Streptophyta</taxon>
        <taxon>Embryophyta</taxon>
        <taxon>Tracheophyta</taxon>
        <taxon>Spermatophyta</taxon>
        <taxon>Magnoliopsida</taxon>
        <taxon>Liliopsida</taxon>
        <taxon>Asparagales</taxon>
        <taxon>Orchidaceae</taxon>
        <taxon>Vanilloideae</taxon>
        <taxon>Vanilleae</taxon>
        <taxon>Vanilla</taxon>
    </lineage>
</organism>
<feature type="chain" id="PRO_5032381987" evidence="1">
    <location>
        <begin position="29"/>
        <end position="208"/>
    </location>
</feature>
<keyword evidence="3" id="KW-1185">Reference proteome</keyword>
<sequence>MARSKEVLLGALLVSVVALAFFADAAAAQQAFHRSSASGRATESSWTDWVYSQAEEGNVFDALHNEVFKCFNEFYPGCVQYTVYSIAELIGRRFYCAWMFYERCNLHWWWKDGKWKVPDINGGDPCKVLLTGCAGTLAKLSCVEIGKTATELTSTKAIFFSPLYRLPGLPYKPSLPVYRSIASRWSPCSSNAAWLALLNSSRCLALAA</sequence>
<evidence type="ECO:0000313" key="2">
    <source>
        <dbReference type="EMBL" id="KAG0466730.1"/>
    </source>
</evidence>
<dbReference type="OrthoDB" id="529273at2759"/>